<keyword evidence="3" id="KW-1185">Reference proteome</keyword>
<dbReference type="RefSeq" id="XP_005707639.1">
    <property type="nucleotide sequence ID" value="XM_005707582.1"/>
</dbReference>
<proteinExistence type="predicted"/>
<keyword evidence="1" id="KW-0175">Coiled coil</keyword>
<feature type="coiled-coil region" evidence="1">
    <location>
        <begin position="32"/>
        <end position="63"/>
    </location>
</feature>
<reference evidence="2" key="2">
    <citation type="journal article" date="2013" name="Science">
        <title>Gene Transfer from Bacteria and Archaea Facilitated Evolution of an Extremophilic Eukaryote.</title>
        <authorList>
            <person name="Schoenknecht G."/>
            <person name="Chen W.-H."/>
            <person name="Ternes C.M."/>
            <person name="Barbier G.G."/>
            <person name="Shrestha R.P."/>
            <person name="Stanke M."/>
            <person name="Brautigam A."/>
            <person name="Baker B.J."/>
            <person name="Banfield J.F."/>
            <person name="Garavito R.M."/>
            <person name="Carr K."/>
            <person name="Wilkerson C."/>
            <person name="Rensing S.A."/>
            <person name="Gagneul D."/>
            <person name="Dickenson N.E."/>
            <person name="Oesterhelt C."/>
            <person name="Lercher M.J."/>
            <person name="Weber A.P.M."/>
        </authorList>
    </citation>
    <scope>NUCLEOTIDE SEQUENCE</scope>
    <source>
        <strain evidence="2">074W</strain>
    </source>
</reference>
<name>M2Y5I7_GALSU</name>
<protein>
    <submittedName>
        <fullName evidence="2">Uncharacterized protein</fullName>
    </submittedName>
</protein>
<dbReference type="GeneID" id="17089794"/>
<dbReference type="EMBL" id="KB454494">
    <property type="protein sequence ID" value="EME31119.1"/>
    <property type="molecule type" value="Genomic_DNA"/>
</dbReference>
<accession>M2Y5I7</accession>
<gene>
    <name evidence="2" type="ORF">Gasu_16170</name>
</gene>
<organism evidence="2 3">
    <name type="scientific">Galdieria sulphuraria</name>
    <name type="common">Red alga</name>
    <dbReference type="NCBI Taxonomy" id="130081"/>
    <lineage>
        <taxon>Eukaryota</taxon>
        <taxon>Rhodophyta</taxon>
        <taxon>Bangiophyceae</taxon>
        <taxon>Galdieriales</taxon>
        <taxon>Galdieriaceae</taxon>
        <taxon>Galdieria</taxon>
    </lineage>
</organism>
<dbReference type="Proteomes" id="UP000030680">
    <property type="component" value="Unassembled WGS sequence"/>
</dbReference>
<evidence type="ECO:0000313" key="3">
    <source>
        <dbReference type="Proteomes" id="UP000030680"/>
    </source>
</evidence>
<dbReference type="EMBL" id="KB454494">
    <property type="protein sequence ID" value="EME31118.1"/>
    <property type="molecule type" value="Genomic_DNA"/>
</dbReference>
<dbReference type="Gramene" id="EME31119">
    <property type="protein sequence ID" value="EME31119"/>
    <property type="gene ID" value="Gasu_16170"/>
</dbReference>
<dbReference type="AlphaFoldDB" id="M2Y5I7"/>
<sequence>MIVFNAMTSEGTAARVTLMKRRNSDSLLPSQAESLKEGFKEVEEEHKEALKRLEKRYKNAFRQLHLKHRVCKVLKTKSCEGASKEG</sequence>
<dbReference type="Gramene" id="EME31118">
    <property type="protein sequence ID" value="EME31118"/>
    <property type="gene ID" value="Gasu_16170"/>
</dbReference>
<evidence type="ECO:0000256" key="1">
    <source>
        <dbReference type="SAM" id="Coils"/>
    </source>
</evidence>
<evidence type="ECO:0000313" key="2">
    <source>
        <dbReference type="EMBL" id="EME31119.1"/>
    </source>
</evidence>
<reference evidence="3" key="1">
    <citation type="journal article" date="2013" name="Science">
        <title>Gene transfer from bacteria and archaea facilitated evolution of an extremophilic eukaryote.</title>
        <authorList>
            <person name="Schonknecht G."/>
            <person name="Chen W.H."/>
            <person name="Ternes C.M."/>
            <person name="Barbier G.G."/>
            <person name="Shrestha R.P."/>
            <person name="Stanke M."/>
            <person name="Brautigam A."/>
            <person name="Baker B.J."/>
            <person name="Banfield J.F."/>
            <person name="Garavito R.M."/>
            <person name="Carr K."/>
            <person name="Wilkerson C."/>
            <person name="Rensing S.A."/>
            <person name="Gagneul D."/>
            <person name="Dickenson N.E."/>
            <person name="Oesterhelt C."/>
            <person name="Lercher M.J."/>
            <person name="Weber A.P."/>
        </authorList>
    </citation>
    <scope>NUCLEOTIDE SEQUENCE [LARGE SCALE GENOMIC DNA]</scope>
    <source>
        <strain evidence="3">074W</strain>
    </source>
</reference>
<dbReference type="RefSeq" id="XP_005707638.1">
    <property type="nucleotide sequence ID" value="XM_005707581.1"/>
</dbReference>
<dbReference type="KEGG" id="gsl:Gasu_16170"/>
<dbReference type="OrthoDB" id="10394568at2759"/>